<dbReference type="Pfam" id="PF10210">
    <property type="entry name" value="MRP-S32"/>
    <property type="match status" value="1"/>
</dbReference>
<dbReference type="PANTHER" id="PTHR13450:SF4">
    <property type="entry name" value="LARGE RIBOSOMAL SUBUNIT PROTEIN ML42"/>
    <property type="match status" value="1"/>
</dbReference>
<keyword evidence="9" id="KW-1185">Reference proteome</keyword>
<dbReference type="GO" id="GO:0005762">
    <property type="term" value="C:mitochondrial large ribosomal subunit"/>
    <property type="evidence" value="ECO:0007669"/>
    <property type="project" value="TreeGrafter"/>
</dbReference>
<keyword evidence="5" id="KW-0496">Mitochondrion</keyword>
<keyword evidence="3" id="KW-0809">Transit peptide</keyword>
<name>A0AAV7X9Y7_9NEOP</name>
<keyword evidence="6" id="KW-0687">Ribonucleoprotein</keyword>
<evidence type="ECO:0000313" key="8">
    <source>
        <dbReference type="EMBL" id="KAJ1521243.1"/>
    </source>
</evidence>
<proteinExistence type="inferred from homology"/>
<sequence length="131" mass="15033">MLSRNGITAIARRGYDLLRANSSQVHSVSPKTTTSTQVVVADDGRTLVCWHPEPHIPYEFSLPLPNEKEPNSSAIKSLNGNDIRDVTHLNDMKETLAREELMKMTHTTKHRWFPRLQKKKAKKTPMERPYL</sequence>
<evidence type="ECO:0000256" key="3">
    <source>
        <dbReference type="ARBA" id="ARBA00022946"/>
    </source>
</evidence>
<reference evidence="8" key="1">
    <citation type="submission" date="2022-12" db="EMBL/GenBank/DDBJ databases">
        <title>Chromosome-level genome assembly of the bean flower thrips Megalurothrips usitatus.</title>
        <authorList>
            <person name="Ma L."/>
            <person name="Liu Q."/>
            <person name="Li H."/>
            <person name="Cai W."/>
        </authorList>
    </citation>
    <scope>NUCLEOTIDE SEQUENCE</scope>
    <source>
        <strain evidence="8">Cailab_2022a</strain>
    </source>
</reference>
<evidence type="ECO:0000256" key="7">
    <source>
        <dbReference type="ARBA" id="ARBA00035189"/>
    </source>
</evidence>
<evidence type="ECO:0000256" key="6">
    <source>
        <dbReference type="ARBA" id="ARBA00023274"/>
    </source>
</evidence>
<keyword evidence="4" id="KW-0689">Ribosomal protein</keyword>
<evidence type="ECO:0000256" key="5">
    <source>
        <dbReference type="ARBA" id="ARBA00023128"/>
    </source>
</evidence>
<comment type="caution">
    <text evidence="8">The sequence shown here is derived from an EMBL/GenBank/DDBJ whole genome shotgun (WGS) entry which is preliminary data.</text>
</comment>
<dbReference type="InterPro" id="IPR019346">
    <property type="entry name" value="Ribosomal_mL42"/>
</dbReference>
<dbReference type="Proteomes" id="UP001075354">
    <property type="component" value="Chromosome 13"/>
</dbReference>
<protein>
    <recommendedName>
        <fullName evidence="7">Large ribosomal subunit protein mL42</fullName>
    </recommendedName>
</protein>
<comment type="similarity">
    <text evidence="2">Belongs to the mitochondrion-specific ribosomal protein mL42 family.</text>
</comment>
<accession>A0AAV7X9Y7</accession>
<gene>
    <name evidence="8" type="ORF">ONE63_002928</name>
</gene>
<dbReference type="EMBL" id="JAPTSV010000013">
    <property type="protein sequence ID" value="KAJ1521243.1"/>
    <property type="molecule type" value="Genomic_DNA"/>
</dbReference>
<comment type="subcellular location">
    <subcellularLocation>
        <location evidence="1">Mitochondrion</location>
    </subcellularLocation>
</comment>
<evidence type="ECO:0000256" key="4">
    <source>
        <dbReference type="ARBA" id="ARBA00022980"/>
    </source>
</evidence>
<dbReference type="PANTHER" id="PTHR13450">
    <property type="entry name" value="MITOCHONDRIAL 39S RIBOSOMAL PROTEIN L42"/>
    <property type="match status" value="1"/>
</dbReference>
<evidence type="ECO:0000313" key="9">
    <source>
        <dbReference type="Proteomes" id="UP001075354"/>
    </source>
</evidence>
<evidence type="ECO:0000256" key="2">
    <source>
        <dbReference type="ARBA" id="ARBA00005556"/>
    </source>
</evidence>
<evidence type="ECO:0000256" key="1">
    <source>
        <dbReference type="ARBA" id="ARBA00004173"/>
    </source>
</evidence>
<dbReference type="AlphaFoldDB" id="A0AAV7X9Y7"/>
<organism evidence="8 9">
    <name type="scientific">Megalurothrips usitatus</name>
    <name type="common">bean blossom thrips</name>
    <dbReference type="NCBI Taxonomy" id="439358"/>
    <lineage>
        <taxon>Eukaryota</taxon>
        <taxon>Metazoa</taxon>
        <taxon>Ecdysozoa</taxon>
        <taxon>Arthropoda</taxon>
        <taxon>Hexapoda</taxon>
        <taxon>Insecta</taxon>
        <taxon>Pterygota</taxon>
        <taxon>Neoptera</taxon>
        <taxon>Paraneoptera</taxon>
        <taxon>Thysanoptera</taxon>
        <taxon>Terebrantia</taxon>
        <taxon>Thripoidea</taxon>
        <taxon>Thripidae</taxon>
        <taxon>Megalurothrips</taxon>
    </lineage>
</organism>